<dbReference type="Proteomes" id="UP000523079">
    <property type="component" value="Unassembled WGS sequence"/>
</dbReference>
<accession>A0A7W3P6F0</accession>
<dbReference type="RefSeq" id="WP_182560540.1">
    <property type="nucleotide sequence ID" value="NZ_JACGWT010000004.1"/>
</dbReference>
<organism evidence="1 2">
    <name type="scientific">Microlunatus kandeliicorticis</name>
    <dbReference type="NCBI Taxonomy" id="1759536"/>
    <lineage>
        <taxon>Bacteria</taxon>
        <taxon>Bacillati</taxon>
        <taxon>Actinomycetota</taxon>
        <taxon>Actinomycetes</taxon>
        <taxon>Propionibacteriales</taxon>
        <taxon>Propionibacteriaceae</taxon>
        <taxon>Microlunatus</taxon>
    </lineage>
</organism>
<evidence type="ECO:0008006" key="3">
    <source>
        <dbReference type="Google" id="ProtNLM"/>
    </source>
</evidence>
<sequence>MADPDHQAWAFARLDRPDRVRTAGRVGDERAWSTSKVLVVAGYLQSRVGGDPGRIPAADRRLIRAALTRSDEDAVVAVRARIVGRPGTVITRVLRSVGDRETVAPDRYQGLMRWSLREQVRFAAALDAGRVVSPTASRWLLDQLRPVPEHRWGLGRIGATAFKGGWLRADTATRQVGLVDGWAVAISTDAGPVRRQTDGDDAHVTGMDALARRLASRLDWERRCR</sequence>
<dbReference type="InterPro" id="IPR012338">
    <property type="entry name" value="Beta-lactam/transpept-like"/>
</dbReference>
<gene>
    <name evidence="1" type="ORF">FHX74_002536</name>
</gene>
<comment type="caution">
    <text evidence="1">The sequence shown here is derived from an EMBL/GenBank/DDBJ whole genome shotgun (WGS) entry which is preliminary data.</text>
</comment>
<proteinExistence type="predicted"/>
<dbReference type="AlphaFoldDB" id="A0A7W3P6F0"/>
<dbReference type="SUPFAM" id="SSF56601">
    <property type="entry name" value="beta-lactamase/transpeptidase-like"/>
    <property type="match status" value="1"/>
</dbReference>
<reference evidence="1 2" key="1">
    <citation type="submission" date="2020-07" db="EMBL/GenBank/DDBJ databases">
        <title>Sequencing the genomes of 1000 actinobacteria strains.</title>
        <authorList>
            <person name="Klenk H.-P."/>
        </authorList>
    </citation>
    <scope>NUCLEOTIDE SEQUENCE [LARGE SCALE GENOMIC DNA]</scope>
    <source>
        <strain evidence="1 2">DSM 100723</strain>
    </source>
</reference>
<evidence type="ECO:0000313" key="2">
    <source>
        <dbReference type="Proteomes" id="UP000523079"/>
    </source>
</evidence>
<dbReference type="EMBL" id="JACGWT010000004">
    <property type="protein sequence ID" value="MBA8794908.1"/>
    <property type="molecule type" value="Genomic_DNA"/>
</dbReference>
<dbReference type="Gene3D" id="3.40.710.10">
    <property type="entry name" value="DD-peptidase/beta-lactamase superfamily"/>
    <property type="match status" value="1"/>
</dbReference>
<name>A0A7W3P6F0_9ACTN</name>
<evidence type="ECO:0000313" key="1">
    <source>
        <dbReference type="EMBL" id="MBA8794908.1"/>
    </source>
</evidence>
<keyword evidence="2" id="KW-1185">Reference proteome</keyword>
<protein>
    <recommendedName>
        <fullName evidence="3">Beta-lactamase enzyme family protein</fullName>
    </recommendedName>
</protein>